<accession>A0ABY7PQK8</accession>
<evidence type="ECO:0000313" key="3">
    <source>
        <dbReference type="Proteomes" id="UP001211872"/>
    </source>
</evidence>
<dbReference type="GO" id="GO:0016787">
    <property type="term" value="F:hydrolase activity"/>
    <property type="evidence" value="ECO:0007669"/>
    <property type="project" value="UniProtKB-KW"/>
</dbReference>
<feature type="domain" description="Serine aminopeptidase S33" evidence="1">
    <location>
        <begin position="84"/>
        <end position="187"/>
    </location>
</feature>
<dbReference type="InterPro" id="IPR022742">
    <property type="entry name" value="Hydrolase_4"/>
</dbReference>
<dbReference type="SUPFAM" id="SSF53474">
    <property type="entry name" value="alpha/beta-Hydrolases"/>
    <property type="match status" value="1"/>
</dbReference>
<dbReference type="Pfam" id="PF12146">
    <property type="entry name" value="Hydrolase_4"/>
    <property type="match status" value="1"/>
</dbReference>
<keyword evidence="3" id="KW-1185">Reference proteome</keyword>
<reference evidence="2 3" key="1">
    <citation type="journal article" date="2011" name="Int. J. Syst. Evol. Microbiol.">
        <title>Hymenobacter yonginensis sp. nov., isolated from a mesotrophic artificial lake.</title>
        <authorList>
            <person name="Joung Y."/>
            <person name="Cho S.H."/>
            <person name="Kim H."/>
            <person name="Kim S.B."/>
            <person name="Joh K."/>
        </authorList>
    </citation>
    <scope>NUCLEOTIDE SEQUENCE [LARGE SCALE GENOMIC DNA]</scope>
    <source>
        <strain evidence="2 3">KCTC 22745</strain>
    </source>
</reference>
<dbReference type="Gene3D" id="3.40.50.1820">
    <property type="entry name" value="alpha/beta hydrolase"/>
    <property type="match status" value="1"/>
</dbReference>
<proteinExistence type="predicted"/>
<name>A0ABY7PQK8_9BACT</name>
<dbReference type="PANTHER" id="PTHR43358">
    <property type="entry name" value="ALPHA/BETA-HYDROLASE"/>
    <property type="match status" value="1"/>
</dbReference>
<gene>
    <name evidence="2" type="ORF">O9Z63_02665</name>
</gene>
<dbReference type="RefSeq" id="WP_270127738.1">
    <property type="nucleotide sequence ID" value="NZ_CP115396.1"/>
</dbReference>
<dbReference type="InterPro" id="IPR052920">
    <property type="entry name" value="DNA-binding_regulatory"/>
</dbReference>
<organism evidence="2 3">
    <name type="scientific">Hymenobacter yonginensis</name>
    <dbReference type="NCBI Taxonomy" id="748197"/>
    <lineage>
        <taxon>Bacteria</taxon>
        <taxon>Pseudomonadati</taxon>
        <taxon>Bacteroidota</taxon>
        <taxon>Cytophagia</taxon>
        <taxon>Cytophagales</taxon>
        <taxon>Hymenobacteraceae</taxon>
        <taxon>Hymenobacter</taxon>
    </lineage>
</organism>
<dbReference type="EMBL" id="CP115396">
    <property type="protein sequence ID" value="WBO85149.1"/>
    <property type="molecule type" value="Genomic_DNA"/>
</dbReference>
<dbReference type="Proteomes" id="UP001211872">
    <property type="component" value="Chromosome"/>
</dbReference>
<dbReference type="InterPro" id="IPR029058">
    <property type="entry name" value="AB_hydrolase_fold"/>
</dbReference>
<keyword evidence="2" id="KW-0378">Hydrolase</keyword>
<protein>
    <submittedName>
        <fullName evidence="2">Alpha/beta fold hydrolase</fullName>
    </submittedName>
</protein>
<sequence length="304" mass="33636">MLAALSLNAVAFFHAWRFTHFTTEAGSHTDNPEQLTALQKVGILLTGIKNPKPVNQQRPAFPYRTVYLSSPNGWLETWYATVPRARGTVALFHGYTSCKSKLLTEAGYFRSLGYNVLLTDFAGNGGSAGNVCTVGHHEAADVATAVRWLQQQPGPVFIYANSMGAVATLRAEAELGVRPAANILECPYGSMLQTAQSRFRSMHVPPFPMANLLVLWGGLANNFWAFDLDATRYAAQVSTPTLLLWGTADPRVTRPETDAIFAALAGPKQRQDFVGSGHEPYWWKHQVLWKRRVAHWCSRHAPVR</sequence>
<dbReference type="PANTHER" id="PTHR43358:SF4">
    <property type="entry name" value="ALPHA_BETA HYDROLASE FOLD-1 DOMAIN-CONTAINING PROTEIN"/>
    <property type="match status" value="1"/>
</dbReference>
<evidence type="ECO:0000259" key="1">
    <source>
        <dbReference type="Pfam" id="PF12146"/>
    </source>
</evidence>
<evidence type="ECO:0000313" key="2">
    <source>
        <dbReference type="EMBL" id="WBO85149.1"/>
    </source>
</evidence>